<name>A0A315YZ04_SEDFL</name>
<feature type="domain" description="AAA" evidence="1">
    <location>
        <begin position="65"/>
        <end position="240"/>
    </location>
</feature>
<evidence type="ECO:0000313" key="3">
    <source>
        <dbReference type="Proteomes" id="UP000245535"/>
    </source>
</evidence>
<dbReference type="AlphaFoldDB" id="A0A315YZ04"/>
<evidence type="ECO:0000313" key="2">
    <source>
        <dbReference type="EMBL" id="PWJ34990.1"/>
    </source>
</evidence>
<reference evidence="2 3" key="1">
    <citation type="submission" date="2018-03" db="EMBL/GenBank/DDBJ databases">
        <title>Genomic Encyclopedia of Archaeal and Bacterial Type Strains, Phase II (KMG-II): from individual species to whole genera.</title>
        <authorList>
            <person name="Goeker M."/>
        </authorList>
    </citation>
    <scope>NUCLEOTIDE SEQUENCE [LARGE SCALE GENOMIC DNA]</scope>
    <source>
        <strain evidence="2 3">DSM 28229</strain>
    </source>
</reference>
<accession>A0A315YZ04</accession>
<dbReference type="Gene3D" id="3.40.50.300">
    <property type="entry name" value="P-loop containing nucleotide triphosphate hydrolases"/>
    <property type="match status" value="1"/>
</dbReference>
<dbReference type="EMBL" id="QGDO01000010">
    <property type="protein sequence ID" value="PWJ34990.1"/>
    <property type="molecule type" value="Genomic_DNA"/>
</dbReference>
<dbReference type="Proteomes" id="UP000245535">
    <property type="component" value="Unassembled WGS sequence"/>
</dbReference>
<keyword evidence="3" id="KW-1185">Reference proteome</keyword>
<dbReference type="SUPFAM" id="SSF52540">
    <property type="entry name" value="P-loop containing nucleoside triphosphate hydrolases"/>
    <property type="match status" value="1"/>
</dbReference>
<dbReference type="PANTHER" id="PTHR13696">
    <property type="entry name" value="P-LOOP CONTAINING NUCLEOSIDE TRIPHOSPHATE HYDROLASE"/>
    <property type="match status" value="1"/>
</dbReference>
<dbReference type="InterPro" id="IPR050678">
    <property type="entry name" value="DNA_Partitioning_ATPase"/>
</dbReference>
<dbReference type="PANTHER" id="PTHR13696:SF52">
    <property type="entry name" value="PARA FAMILY PROTEIN CT_582"/>
    <property type="match status" value="1"/>
</dbReference>
<protein>
    <submittedName>
        <fullName evidence="2">Chromosome partitioning protein</fullName>
    </submittedName>
</protein>
<dbReference type="OrthoDB" id="69313at2"/>
<evidence type="ECO:0000259" key="1">
    <source>
        <dbReference type="Pfam" id="PF13614"/>
    </source>
</evidence>
<dbReference type="FunFam" id="3.40.50.300:FF:000285">
    <property type="entry name" value="Sporulation initiation inhibitor Soj"/>
    <property type="match status" value="1"/>
</dbReference>
<dbReference type="InterPro" id="IPR025669">
    <property type="entry name" value="AAA_dom"/>
</dbReference>
<comment type="caution">
    <text evidence="2">The sequence shown here is derived from an EMBL/GenBank/DDBJ whole genome shotgun (WGS) entry which is preliminary data.</text>
</comment>
<dbReference type="Pfam" id="PF13614">
    <property type="entry name" value="AAA_31"/>
    <property type="match status" value="1"/>
</dbReference>
<sequence length="321" mass="35675">MTNTDVINFLKRNPSLSLSGLEKEASIPSSMLSKAISGNRNLNDEHLTKLSPVLKRYGFHKSDGAKIISIVNNKGGVAKTTTCSNLGRALHLEGYKVLLCDLDQQGNLSQTYDINDPEEELYQSLSFKIDAPIQNCIMEIFPGFDICPSTIALGQAALDLQNNQLKGYKRLSKVLDQVRNEYDFILIDCPPSLDIMTGTALVASDSVVLPVQPEEHAVKGLKNVFNLIDQMKDLNDHIQIEGILFTMVTSNTTLHKSYMEAIKEGMPHVRVFDTLIRRSISIPEATATHQSIFDYDKSSNGAKDYKNITLELIGETKLKKK</sequence>
<dbReference type="RefSeq" id="WP_109622741.1">
    <property type="nucleotide sequence ID" value="NZ_QGDO01000010.1"/>
</dbReference>
<dbReference type="CDD" id="cd02042">
    <property type="entry name" value="ParAB_family"/>
    <property type="match status" value="1"/>
</dbReference>
<gene>
    <name evidence="2" type="ORF">BC781_11031</name>
</gene>
<organism evidence="2 3">
    <name type="scientific">Sediminitomix flava</name>
    <dbReference type="NCBI Taxonomy" id="379075"/>
    <lineage>
        <taxon>Bacteria</taxon>
        <taxon>Pseudomonadati</taxon>
        <taxon>Bacteroidota</taxon>
        <taxon>Cytophagia</taxon>
        <taxon>Cytophagales</taxon>
        <taxon>Flammeovirgaceae</taxon>
        <taxon>Sediminitomix</taxon>
    </lineage>
</organism>
<proteinExistence type="predicted"/>
<dbReference type="InterPro" id="IPR027417">
    <property type="entry name" value="P-loop_NTPase"/>
</dbReference>